<comment type="caution">
    <text evidence="3">The sequence shown here is derived from an EMBL/GenBank/DDBJ whole genome shotgun (WGS) entry which is preliminary data.</text>
</comment>
<keyword evidence="1" id="KW-0378">Hydrolase</keyword>
<dbReference type="EMBL" id="CAXLJL010000101">
    <property type="protein sequence ID" value="CAL5131586.1"/>
    <property type="molecule type" value="Genomic_DNA"/>
</dbReference>
<accession>A0AAV2T422</accession>
<name>A0AAV2T422_CALDB</name>
<reference evidence="3" key="1">
    <citation type="submission" date="2024-06" db="EMBL/GenBank/DDBJ databases">
        <authorList>
            <person name="Liu X."/>
            <person name="Lenzi L."/>
            <person name="Haldenby T S."/>
            <person name="Uol C."/>
        </authorList>
    </citation>
    <scope>NUCLEOTIDE SEQUENCE</scope>
</reference>
<gene>
    <name evidence="3" type="ORF">CDAUBV1_LOCUS4075</name>
</gene>
<sequence length="302" mass="32814">MSSWSGVVSALRQLDNCGWLNSRWRLVSVDCDHFASEAWEESFACCYRNAQCILSSLFRLPDFRKRLFGALSAMPSVWKLQALLESAWALGFDSVGASQLAAQLGTNRTNSDPTDTRNLVGLVDSTAWLGASDLVSLFGSIGVSCTLLECRAPSGPNGSHPRLLEHVYSYITTGRVSSTSLEAFSVPMVLQHEGHSRVVIGVEVDSADQPTALIILDPSVPVDAMRQVVKAADCSRSMNPNAGLVRLSHAPYNWMEVLGSLRVDISALSHPQYQLLQINGLIETDMDLQDAMTPESVTIAIS</sequence>
<evidence type="ECO:0000256" key="1">
    <source>
        <dbReference type="ARBA" id="ARBA00022801"/>
    </source>
</evidence>
<dbReference type="Pfam" id="PF07910">
    <property type="entry name" value="Peptidase_C78"/>
    <property type="match status" value="1"/>
</dbReference>
<evidence type="ECO:0000259" key="2">
    <source>
        <dbReference type="Pfam" id="PF07910"/>
    </source>
</evidence>
<feature type="domain" description="UFSP1/2/DUB catalytic" evidence="2">
    <location>
        <begin position="27"/>
        <end position="236"/>
    </location>
</feature>
<dbReference type="Gene3D" id="3.90.70.130">
    <property type="match status" value="1"/>
</dbReference>
<protein>
    <recommendedName>
        <fullName evidence="2">UFSP1/2/DUB catalytic domain-containing protein</fullName>
    </recommendedName>
</protein>
<dbReference type="Proteomes" id="UP001497525">
    <property type="component" value="Unassembled WGS sequence"/>
</dbReference>
<dbReference type="GO" id="GO:0016787">
    <property type="term" value="F:hydrolase activity"/>
    <property type="evidence" value="ECO:0007669"/>
    <property type="project" value="UniProtKB-KW"/>
</dbReference>
<organism evidence="3 4">
    <name type="scientific">Calicophoron daubneyi</name>
    <name type="common">Rumen fluke</name>
    <name type="synonym">Paramphistomum daubneyi</name>
    <dbReference type="NCBI Taxonomy" id="300641"/>
    <lineage>
        <taxon>Eukaryota</taxon>
        <taxon>Metazoa</taxon>
        <taxon>Spiralia</taxon>
        <taxon>Lophotrochozoa</taxon>
        <taxon>Platyhelminthes</taxon>
        <taxon>Trematoda</taxon>
        <taxon>Digenea</taxon>
        <taxon>Plagiorchiida</taxon>
        <taxon>Pronocephalata</taxon>
        <taxon>Paramphistomoidea</taxon>
        <taxon>Paramphistomidae</taxon>
        <taxon>Calicophoron</taxon>
    </lineage>
</organism>
<evidence type="ECO:0000313" key="4">
    <source>
        <dbReference type="Proteomes" id="UP001497525"/>
    </source>
</evidence>
<dbReference type="AlphaFoldDB" id="A0AAV2T422"/>
<evidence type="ECO:0000313" key="3">
    <source>
        <dbReference type="EMBL" id="CAL5131586.1"/>
    </source>
</evidence>
<proteinExistence type="predicted"/>
<dbReference type="InterPro" id="IPR012462">
    <property type="entry name" value="UFSP1/2_DUB_cat"/>
</dbReference>